<dbReference type="Proteomes" id="UP000183832">
    <property type="component" value="Unassembled WGS sequence"/>
</dbReference>
<evidence type="ECO:0000313" key="3">
    <source>
        <dbReference type="Proteomes" id="UP000183832"/>
    </source>
</evidence>
<proteinExistence type="predicted"/>
<gene>
    <name evidence="2" type="ORF">CLUMA_CG002019</name>
</gene>
<reference evidence="2 3" key="1">
    <citation type="submission" date="2015-04" db="EMBL/GenBank/DDBJ databases">
        <authorList>
            <person name="Syromyatnikov M.Y."/>
            <person name="Popov V.N."/>
        </authorList>
    </citation>
    <scope>NUCLEOTIDE SEQUENCE [LARGE SCALE GENOMIC DNA]</scope>
</reference>
<evidence type="ECO:0000256" key="1">
    <source>
        <dbReference type="SAM" id="SignalP"/>
    </source>
</evidence>
<organism evidence="2 3">
    <name type="scientific">Clunio marinus</name>
    <dbReference type="NCBI Taxonomy" id="568069"/>
    <lineage>
        <taxon>Eukaryota</taxon>
        <taxon>Metazoa</taxon>
        <taxon>Ecdysozoa</taxon>
        <taxon>Arthropoda</taxon>
        <taxon>Hexapoda</taxon>
        <taxon>Insecta</taxon>
        <taxon>Pterygota</taxon>
        <taxon>Neoptera</taxon>
        <taxon>Endopterygota</taxon>
        <taxon>Diptera</taxon>
        <taxon>Nematocera</taxon>
        <taxon>Chironomoidea</taxon>
        <taxon>Chironomidae</taxon>
        <taxon>Clunio</taxon>
    </lineage>
</organism>
<dbReference type="EMBL" id="CVRI01000006">
    <property type="protein sequence ID" value="CRK88238.1"/>
    <property type="molecule type" value="Genomic_DNA"/>
</dbReference>
<evidence type="ECO:0000313" key="2">
    <source>
        <dbReference type="EMBL" id="CRK88238.1"/>
    </source>
</evidence>
<feature type="signal peptide" evidence="1">
    <location>
        <begin position="1"/>
        <end position="24"/>
    </location>
</feature>
<dbReference type="AlphaFoldDB" id="A0A1J1HP36"/>
<name>A0A1J1HP36_9DIPT</name>
<feature type="chain" id="PRO_5013017935" evidence="1">
    <location>
        <begin position="25"/>
        <end position="48"/>
    </location>
</feature>
<sequence>MMLIICFLFIFLSFLMLTFTVVSGEVESEMEIKDEIVKIQHKNMTIKV</sequence>
<keyword evidence="1" id="KW-0732">Signal</keyword>
<accession>A0A1J1HP36</accession>
<feature type="non-terminal residue" evidence="2">
    <location>
        <position position="48"/>
    </location>
</feature>
<protein>
    <submittedName>
        <fullName evidence="2">CLUMA_CG002019, isoform A</fullName>
    </submittedName>
</protein>
<keyword evidence="3" id="KW-1185">Reference proteome</keyword>